<dbReference type="InterPro" id="IPR036318">
    <property type="entry name" value="FAD-bd_PCMH-like_sf"/>
</dbReference>
<name>A0ABT4RD46_9ACTN</name>
<dbReference type="SUPFAM" id="SSF56176">
    <property type="entry name" value="FAD-binding/transporter-associated domain-like"/>
    <property type="match status" value="1"/>
</dbReference>
<evidence type="ECO:0000313" key="8">
    <source>
        <dbReference type="Proteomes" id="UP001147700"/>
    </source>
</evidence>
<evidence type="ECO:0000313" key="7">
    <source>
        <dbReference type="EMBL" id="MDA0136449.1"/>
    </source>
</evidence>
<proteinExistence type="inferred from homology"/>
<dbReference type="InterPro" id="IPR016166">
    <property type="entry name" value="FAD-bd_PCMH"/>
</dbReference>
<dbReference type="PROSITE" id="PS51387">
    <property type="entry name" value="FAD_PCMH"/>
    <property type="match status" value="1"/>
</dbReference>
<comment type="cofactor">
    <cofactor evidence="1">
        <name>FAD</name>
        <dbReference type="ChEBI" id="CHEBI:57692"/>
    </cofactor>
</comment>
<evidence type="ECO:0000256" key="4">
    <source>
        <dbReference type="ARBA" id="ARBA00022827"/>
    </source>
</evidence>
<dbReference type="InterPro" id="IPR016169">
    <property type="entry name" value="FAD-bd_PCMH_sub2"/>
</dbReference>
<evidence type="ECO:0000256" key="3">
    <source>
        <dbReference type="ARBA" id="ARBA00022630"/>
    </source>
</evidence>
<evidence type="ECO:0000256" key="1">
    <source>
        <dbReference type="ARBA" id="ARBA00001974"/>
    </source>
</evidence>
<keyword evidence="5" id="KW-0560">Oxidoreductase</keyword>
<dbReference type="InterPro" id="IPR016164">
    <property type="entry name" value="FAD-linked_Oxase-like_C"/>
</dbReference>
<dbReference type="InterPro" id="IPR006093">
    <property type="entry name" value="Oxy_OxRdtase_FAD_BS"/>
</dbReference>
<dbReference type="PANTHER" id="PTHR42973">
    <property type="entry name" value="BINDING OXIDOREDUCTASE, PUTATIVE (AFU_ORTHOLOGUE AFUA_1G17690)-RELATED"/>
    <property type="match status" value="1"/>
</dbReference>
<feature type="domain" description="FAD-binding PCMH-type" evidence="6">
    <location>
        <begin position="61"/>
        <end position="226"/>
    </location>
</feature>
<sequence>MITRRDLIARGAAAMLLPALGEAAIPRNRIRALRDAVRGRVLTPGDSGYNAARVVFNTRWDGVRPPAVVQVRDTADVRAVVRWADRYDVPLVARSGGHGYSGNSTSRSAVVVDLDRLDQIRFSDGIATLGPGARLGDVYARLAARGVTIPAGSCPTVAVGGLVLGGGMGLAGRAMGLTCDRVRSFDIVDAEGRRRRVDDGALFWALRGGGGSFAIVTAVRLRTRRVSNAAFFSISYPRGAREEALARWDAFAPRAPSDLTAILTLTGEGATAFGQYLGSAPQLRRLIAPLGGSPSVGSADYLTVQRRWAGRDDPPRSAFAASSTYVTKRLGGNGRRAFLDAADTGATLILDAYGGAINRPDRDDTAFPHRAARFRVQVLSYAAIPTARDRVKRARRSVAPYGTGAYANYADPDLTNATRNYYGANLERLRRVKREVDPGNRFRPAQGIRPT</sequence>
<dbReference type="PROSITE" id="PS51318">
    <property type="entry name" value="TAT"/>
    <property type="match status" value="1"/>
</dbReference>
<keyword evidence="4" id="KW-0274">FAD</keyword>
<dbReference type="Pfam" id="PF08031">
    <property type="entry name" value="BBE"/>
    <property type="match status" value="1"/>
</dbReference>
<evidence type="ECO:0000256" key="5">
    <source>
        <dbReference type="ARBA" id="ARBA00023002"/>
    </source>
</evidence>
<dbReference type="InterPro" id="IPR006311">
    <property type="entry name" value="TAT_signal"/>
</dbReference>
<dbReference type="Gene3D" id="3.40.462.20">
    <property type="match status" value="1"/>
</dbReference>
<dbReference type="InterPro" id="IPR012951">
    <property type="entry name" value="BBE"/>
</dbReference>
<dbReference type="SUPFAM" id="SSF55103">
    <property type="entry name" value="FAD-linked oxidases, C-terminal domain"/>
    <property type="match status" value="1"/>
</dbReference>
<dbReference type="RefSeq" id="WP_202955402.1">
    <property type="nucleotide sequence ID" value="NZ_JAPCID010000004.1"/>
</dbReference>
<keyword evidence="3" id="KW-0285">Flavoprotein</keyword>
<gene>
    <name evidence="7" type="ORF">OJ962_03000</name>
</gene>
<dbReference type="PROSITE" id="PS00862">
    <property type="entry name" value="OX2_COVAL_FAD"/>
    <property type="match status" value="1"/>
</dbReference>
<dbReference type="Pfam" id="PF01565">
    <property type="entry name" value="FAD_binding_4"/>
    <property type="match status" value="1"/>
</dbReference>
<dbReference type="InterPro" id="IPR006094">
    <property type="entry name" value="Oxid_FAD_bind_N"/>
</dbReference>
<evidence type="ECO:0000259" key="6">
    <source>
        <dbReference type="PROSITE" id="PS51387"/>
    </source>
</evidence>
<dbReference type="Gene3D" id="3.30.43.10">
    <property type="entry name" value="Uridine Diphospho-n-acetylenolpyruvylglucosamine Reductase, domain 2"/>
    <property type="match status" value="1"/>
</dbReference>
<dbReference type="InterPro" id="IPR016167">
    <property type="entry name" value="FAD-bd_PCMH_sub1"/>
</dbReference>
<dbReference type="InterPro" id="IPR050416">
    <property type="entry name" value="FAD-linked_Oxidoreductase"/>
</dbReference>
<organism evidence="7 8">
    <name type="scientific">Solirubrobacter deserti</name>
    <dbReference type="NCBI Taxonomy" id="2282478"/>
    <lineage>
        <taxon>Bacteria</taxon>
        <taxon>Bacillati</taxon>
        <taxon>Actinomycetota</taxon>
        <taxon>Thermoleophilia</taxon>
        <taxon>Solirubrobacterales</taxon>
        <taxon>Solirubrobacteraceae</taxon>
        <taxon>Solirubrobacter</taxon>
    </lineage>
</organism>
<keyword evidence="8" id="KW-1185">Reference proteome</keyword>
<evidence type="ECO:0000256" key="2">
    <source>
        <dbReference type="ARBA" id="ARBA00005466"/>
    </source>
</evidence>
<comment type="similarity">
    <text evidence="2">Belongs to the oxygen-dependent FAD-linked oxidoreductase family.</text>
</comment>
<dbReference type="Proteomes" id="UP001147700">
    <property type="component" value="Unassembled WGS sequence"/>
</dbReference>
<dbReference type="PANTHER" id="PTHR42973:SF39">
    <property type="entry name" value="FAD-BINDING PCMH-TYPE DOMAIN-CONTAINING PROTEIN"/>
    <property type="match status" value="1"/>
</dbReference>
<protein>
    <submittedName>
        <fullName evidence="7">FAD-binding oxidoreductase</fullName>
    </submittedName>
</protein>
<dbReference type="Gene3D" id="3.30.465.10">
    <property type="match status" value="1"/>
</dbReference>
<reference evidence="7" key="1">
    <citation type="submission" date="2022-10" db="EMBL/GenBank/DDBJ databases">
        <title>The WGS of Solirubrobacter sp. CPCC 204708.</title>
        <authorList>
            <person name="Jiang Z."/>
        </authorList>
    </citation>
    <scope>NUCLEOTIDE SEQUENCE</scope>
    <source>
        <strain evidence="7">CPCC 204708</strain>
    </source>
</reference>
<comment type="caution">
    <text evidence="7">The sequence shown here is derived from an EMBL/GenBank/DDBJ whole genome shotgun (WGS) entry which is preliminary data.</text>
</comment>
<dbReference type="EMBL" id="JAPCID010000004">
    <property type="protein sequence ID" value="MDA0136449.1"/>
    <property type="molecule type" value="Genomic_DNA"/>
</dbReference>
<accession>A0ABT4RD46</accession>